<feature type="compositionally biased region" description="Low complexity" evidence="1">
    <location>
        <begin position="500"/>
        <end position="509"/>
    </location>
</feature>
<dbReference type="SUPFAM" id="SSF56112">
    <property type="entry name" value="Protein kinase-like (PK-like)"/>
    <property type="match status" value="1"/>
</dbReference>
<name>A0ABQ5S8A0_9CHLO</name>
<keyword evidence="2" id="KW-1133">Transmembrane helix</keyword>
<accession>A0ABQ5S8A0</accession>
<feature type="signal peptide" evidence="3">
    <location>
        <begin position="1"/>
        <end position="19"/>
    </location>
</feature>
<feature type="region of interest" description="Disordered" evidence="1">
    <location>
        <begin position="363"/>
        <end position="424"/>
    </location>
</feature>
<dbReference type="Pfam" id="PF00069">
    <property type="entry name" value="Pkinase"/>
    <property type="match status" value="1"/>
</dbReference>
<feature type="region of interest" description="Disordered" evidence="1">
    <location>
        <begin position="468"/>
        <end position="520"/>
    </location>
</feature>
<dbReference type="PANTHER" id="PTHR44329:SF214">
    <property type="entry name" value="PROTEIN KINASE DOMAIN-CONTAINING PROTEIN"/>
    <property type="match status" value="1"/>
</dbReference>
<dbReference type="Gene3D" id="1.10.510.10">
    <property type="entry name" value="Transferase(Phosphotransferase) domain 1"/>
    <property type="match status" value="1"/>
</dbReference>
<keyword evidence="2" id="KW-0812">Transmembrane</keyword>
<evidence type="ECO:0000256" key="2">
    <source>
        <dbReference type="SAM" id="Phobius"/>
    </source>
</evidence>
<dbReference type="Proteomes" id="UP001165090">
    <property type="component" value="Unassembled WGS sequence"/>
</dbReference>
<dbReference type="PROSITE" id="PS50011">
    <property type="entry name" value="PROTEIN_KINASE_DOM"/>
    <property type="match status" value="1"/>
</dbReference>
<feature type="compositionally biased region" description="Polar residues" evidence="1">
    <location>
        <begin position="317"/>
        <end position="326"/>
    </location>
</feature>
<dbReference type="EMBL" id="BSDZ01000028">
    <property type="protein sequence ID" value="GLI66150.1"/>
    <property type="molecule type" value="Genomic_DNA"/>
</dbReference>
<evidence type="ECO:0000313" key="6">
    <source>
        <dbReference type="Proteomes" id="UP001165090"/>
    </source>
</evidence>
<dbReference type="SMART" id="SM00220">
    <property type="entry name" value="S_TKc"/>
    <property type="match status" value="1"/>
</dbReference>
<dbReference type="Gene3D" id="3.30.200.20">
    <property type="entry name" value="Phosphorylase Kinase, domain 1"/>
    <property type="match status" value="1"/>
</dbReference>
<gene>
    <name evidence="5" type="ORF">VaNZ11_009831</name>
</gene>
<dbReference type="InterPro" id="IPR000719">
    <property type="entry name" value="Prot_kinase_dom"/>
</dbReference>
<feature type="domain" description="Protein kinase" evidence="4">
    <location>
        <begin position="543"/>
        <end position="812"/>
    </location>
</feature>
<comment type="caution">
    <text evidence="5">The sequence shown here is derived from an EMBL/GenBank/DDBJ whole genome shotgun (WGS) entry which is preliminary data.</text>
</comment>
<organism evidence="5 6">
    <name type="scientific">Volvox africanus</name>
    <dbReference type="NCBI Taxonomy" id="51714"/>
    <lineage>
        <taxon>Eukaryota</taxon>
        <taxon>Viridiplantae</taxon>
        <taxon>Chlorophyta</taxon>
        <taxon>core chlorophytes</taxon>
        <taxon>Chlorophyceae</taxon>
        <taxon>CS clade</taxon>
        <taxon>Chlamydomonadales</taxon>
        <taxon>Volvocaceae</taxon>
        <taxon>Volvox</taxon>
    </lineage>
</organism>
<evidence type="ECO:0000259" key="4">
    <source>
        <dbReference type="PROSITE" id="PS50011"/>
    </source>
</evidence>
<reference evidence="5 6" key="1">
    <citation type="journal article" date="2023" name="IScience">
        <title>Expanded male sex-determining region conserved during the evolution of homothallism in the green alga Volvox.</title>
        <authorList>
            <person name="Yamamoto K."/>
            <person name="Matsuzaki R."/>
            <person name="Mahakham W."/>
            <person name="Heman W."/>
            <person name="Sekimoto H."/>
            <person name="Kawachi M."/>
            <person name="Minakuchi Y."/>
            <person name="Toyoda A."/>
            <person name="Nozaki H."/>
        </authorList>
    </citation>
    <scope>NUCLEOTIDE SEQUENCE [LARGE SCALE GENOMIC DNA]</scope>
    <source>
        <strain evidence="5 6">NIES-4468</strain>
    </source>
</reference>
<feature type="transmembrane region" description="Helical" evidence="2">
    <location>
        <begin position="331"/>
        <end position="355"/>
    </location>
</feature>
<dbReference type="InterPro" id="IPR051681">
    <property type="entry name" value="Ser/Thr_Kinases-Pseudokinases"/>
</dbReference>
<proteinExistence type="predicted"/>
<keyword evidence="3" id="KW-0732">Signal</keyword>
<feature type="chain" id="PRO_5046892904" description="Protein kinase domain-containing protein" evidence="3">
    <location>
        <begin position="20"/>
        <end position="1047"/>
    </location>
</feature>
<keyword evidence="2" id="KW-0472">Membrane</keyword>
<feature type="region of interest" description="Disordered" evidence="1">
    <location>
        <begin position="286"/>
        <end position="326"/>
    </location>
</feature>
<dbReference type="PROSITE" id="PS00108">
    <property type="entry name" value="PROTEIN_KINASE_ST"/>
    <property type="match status" value="1"/>
</dbReference>
<evidence type="ECO:0000256" key="3">
    <source>
        <dbReference type="SAM" id="SignalP"/>
    </source>
</evidence>
<keyword evidence="6" id="KW-1185">Reference proteome</keyword>
<dbReference type="PANTHER" id="PTHR44329">
    <property type="entry name" value="SERINE/THREONINE-PROTEIN KINASE TNNI3K-RELATED"/>
    <property type="match status" value="1"/>
</dbReference>
<sequence length="1047" mass="110423">MFINQILFAFLVAASTVHSQLDGIKSTDYLEIYSGADFAKGLADTGAPAVLVLANDYTLVTEDSFAGLTLPVVLRRNVTVQGRPDRWATLNTTHTKQWLALDDKVTLTLRWVVLFDLFNDVSSGASAELLTDMPTGTIGTLILRHAAYSTEFCYPASTVTDYLGRSERPSSFPGTNKYNATSTVPSSLKAMGGGPGSFDSIGESGSGAVSCTNNILGPPMRRCWGHVAYIEDFAIAGGFFDRGRVYVKNGYDVNLKDSYMLCGRVLDVTCVMLLTPYGCLKAIQTPPSTSSISEPALVTSSKGSIAPSRESAGGDSGSPSQNNRGRGSTTVVLASVIAGGFAVGAVAVVVAIFVVKRLRQRRRQQTAAEVGTNAQYGRNGAKNLTGEDGDYGAPGEGSSATSRRTPAAEESDGRGGDEGGGGNVTAAVAVGGRAAIAAAATELRPNNIDFGHARGDLVVGKALHANAGGPPPLSGLPSPDGDTGRVAATLHGSASSSEWQQRQQQQQQQDDGEDLPSRPVVVTPFTPFRPDLQLYQNLEQELTLLPVIRGKGSYGKVCEGMYGGQCVAVKLVRDVFGGPGHNASDKVMTTFAQEVEVLGRCRHPNVVRLLAACVQPPRLCLVMELMEISLQRLVFGDPTKGLLPLPKVLHIGCEIARAMEYLHPTIVHRDLKPDNVLISKPDSPEPIVKVSDFGLARLRCTVSPTMHPEAGTPSYMAPECFDLGVTCITHHVDIFSWAVVIWTMLSGVEPWAGYGVVEIAYRVTLMNERPMLDNLVASGRCPPRLQRLLTRCWNRTPELRPAAAEIVKEIMLIMQQQERLIIRLKMESNYMASPGSVLSRIREYQDAVAAAVTSATSTGITTTTTTTITTTTATTTSTYTADGHGYITTAVTATTTTAAADASAGSSPTEIEGVYVDSWKEAVALASPAAVLPPPPPSPSLPSLELPLPPASLYPCMGSGALGSPYAPAATAAADAASAPAADAAATSCKDAGSVVNVNQFHAAVGVGRPTTTMAANAVDSGTSGSRGRTRWFTVESFRAALFGSRS</sequence>
<dbReference type="InterPro" id="IPR011009">
    <property type="entry name" value="Kinase-like_dom_sf"/>
</dbReference>
<evidence type="ECO:0000313" key="5">
    <source>
        <dbReference type="EMBL" id="GLI66150.1"/>
    </source>
</evidence>
<feature type="compositionally biased region" description="Polar residues" evidence="1">
    <location>
        <begin position="286"/>
        <end position="303"/>
    </location>
</feature>
<protein>
    <recommendedName>
        <fullName evidence="4">Protein kinase domain-containing protein</fullName>
    </recommendedName>
</protein>
<evidence type="ECO:0000256" key="1">
    <source>
        <dbReference type="SAM" id="MobiDB-lite"/>
    </source>
</evidence>
<dbReference type="InterPro" id="IPR008271">
    <property type="entry name" value="Ser/Thr_kinase_AS"/>
</dbReference>